<evidence type="ECO:0000256" key="5">
    <source>
        <dbReference type="ARBA" id="ARBA00022679"/>
    </source>
</evidence>
<comment type="pathway">
    <text evidence="2">Cell wall biogenesis; peptidoglycan biosynthesis.</text>
</comment>
<feature type="domain" description="Enolpyruvate transferase" evidence="16">
    <location>
        <begin position="13"/>
        <end position="413"/>
    </location>
</feature>
<evidence type="ECO:0000256" key="2">
    <source>
        <dbReference type="ARBA" id="ARBA00004752"/>
    </source>
</evidence>
<name>A0A2I3CE77_VIBAX</name>
<dbReference type="GO" id="GO:0008760">
    <property type="term" value="F:UDP-N-acetylglucosamine 1-carboxyvinyltransferase activity"/>
    <property type="evidence" value="ECO:0007669"/>
    <property type="project" value="UniProtKB-EC"/>
</dbReference>
<accession>A0A2I3CE77</accession>
<dbReference type="InterPro" id="IPR013792">
    <property type="entry name" value="RNA3'P_cycl/enolpyr_Trfase_a/b"/>
</dbReference>
<keyword evidence="9" id="KW-0961">Cell wall biogenesis/degradation</keyword>
<comment type="subcellular location">
    <subcellularLocation>
        <location evidence="1">Cytoplasm</location>
    </subcellularLocation>
</comment>
<evidence type="ECO:0000256" key="11">
    <source>
        <dbReference type="ARBA" id="ARBA00039108"/>
    </source>
</evidence>
<evidence type="ECO:0000256" key="8">
    <source>
        <dbReference type="ARBA" id="ARBA00023306"/>
    </source>
</evidence>
<evidence type="ECO:0000256" key="14">
    <source>
        <dbReference type="ARBA" id="ARBA00042842"/>
    </source>
</evidence>
<proteinExistence type="inferred from homology"/>
<evidence type="ECO:0000256" key="7">
    <source>
        <dbReference type="ARBA" id="ARBA00022984"/>
    </source>
</evidence>
<organism evidence="17 18">
    <name type="scientific">Vibrio alginolyticus (strain ATCC 17749 / DSM 2171 / NBRC 15630 / NCIMB 1903 / NCTC 12160 / XII-53)</name>
    <dbReference type="NCBI Taxonomy" id="1219076"/>
    <lineage>
        <taxon>Bacteria</taxon>
        <taxon>Pseudomonadati</taxon>
        <taxon>Pseudomonadota</taxon>
        <taxon>Gammaproteobacteria</taxon>
        <taxon>Vibrionales</taxon>
        <taxon>Vibrionaceae</taxon>
        <taxon>Vibrio</taxon>
    </lineage>
</organism>
<evidence type="ECO:0000259" key="16">
    <source>
        <dbReference type="Pfam" id="PF00275"/>
    </source>
</evidence>
<dbReference type="NCBIfam" id="NF006873">
    <property type="entry name" value="PRK09369.1"/>
    <property type="match status" value="1"/>
</dbReference>
<dbReference type="PANTHER" id="PTHR43783">
    <property type="entry name" value="UDP-N-ACETYLGLUCOSAMINE 1-CARBOXYVINYLTRANSFERASE"/>
    <property type="match status" value="1"/>
</dbReference>
<evidence type="ECO:0000256" key="1">
    <source>
        <dbReference type="ARBA" id="ARBA00004496"/>
    </source>
</evidence>
<dbReference type="InterPro" id="IPR050068">
    <property type="entry name" value="MurA_subfamily"/>
</dbReference>
<dbReference type="Pfam" id="PF00275">
    <property type="entry name" value="EPSP_synthase"/>
    <property type="match status" value="1"/>
</dbReference>
<sequence length="427" mass="46724">MTLYKDILEVEGGQVPKGIVTVSGAKNSATRLLAAATICDEPVTLTGYPTNLVDSKHKERFLNNNGVKTKIDGDSLYINSEAYEPRKLDDYFYPIRTTYLLVAGQLKRSRKAYIPYPGGCNIGARKYDVHISIWEEFGCNVEEKENCIVVTAPETIECCQFEFPISTVGGTENALLMASIAKGTSVLSNAYITPEIEDLIEFLRRSGVEINVIGQSYIKVTGCNVLKGHTYHVLPDRIEALTWLVYGAISGGDILIKNVPFSSMEIPLMYLKNAGVDFFQNSDSIYIGPSCMVDGHAHSFEVACGTHPGIISDMQPFYVMLGLMSVGKSRIHDYRYPERISYLSELQKFINLELEASVGQITTNGPVIFNASDASATDLRGTMAAVLAALCAPSGVSRITGVSMALRGYNDLIIKLDGLGVKVKYSK</sequence>
<evidence type="ECO:0000256" key="10">
    <source>
        <dbReference type="ARBA" id="ARBA00038367"/>
    </source>
</evidence>
<dbReference type="GO" id="GO:0051301">
    <property type="term" value="P:cell division"/>
    <property type="evidence" value="ECO:0007669"/>
    <property type="project" value="UniProtKB-KW"/>
</dbReference>
<dbReference type="EMBL" id="CP006718">
    <property type="protein sequence ID" value="AGV18230.1"/>
    <property type="molecule type" value="Genomic_DNA"/>
</dbReference>
<evidence type="ECO:0000256" key="13">
    <source>
        <dbReference type="ARBA" id="ARBA00042443"/>
    </source>
</evidence>
<dbReference type="GO" id="GO:0005737">
    <property type="term" value="C:cytoplasm"/>
    <property type="evidence" value="ECO:0007669"/>
    <property type="project" value="UniProtKB-SubCell"/>
</dbReference>
<keyword evidence="7" id="KW-0573">Peptidoglycan synthesis</keyword>
<keyword evidence="6" id="KW-0133">Cell shape</keyword>
<dbReference type="GO" id="GO:0071555">
    <property type="term" value="P:cell wall organization"/>
    <property type="evidence" value="ECO:0007669"/>
    <property type="project" value="UniProtKB-KW"/>
</dbReference>
<dbReference type="InterPro" id="IPR036968">
    <property type="entry name" value="Enolpyruvate_Tfrase_sf"/>
</dbReference>
<evidence type="ECO:0000313" key="18">
    <source>
        <dbReference type="Proteomes" id="UP000016714"/>
    </source>
</evidence>
<comment type="catalytic activity">
    <reaction evidence="15">
        <text>phosphoenolpyruvate + UDP-N-acetyl-alpha-D-glucosamine = UDP-N-acetyl-3-O-(1-carboxyvinyl)-alpha-D-glucosamine + phosphate</text>
        <dbReference type="Rhea" id="RHEA:18681"/>
        <dbReference type="ChEBI" id="CHEBI:43474"/>
        <dbReference type="ChEBI" id="CHEBI:57705"/>
        <dbReference type="ChEBI" id="CHEBI:58702"/>
        <dbReference type="ChEBI" id="CHEBI:68483"/>
        <dbReference type="EC" id="2.5.1.7"/>
    </reaction>
</comment>
<keyword evidence="5 17" id="KW-0808">Transferase</keyword>
<dbReference type="GO" id="GO:0009252">
    <property type="term" value="P:peptidoglycan biosynthetic process"/>
    <property type="evidence" value="ECO:0007669"/>
    <property type="project" value="UniProtKB-KW"/>
</dbReference>
<evidence type="ECO:0000313" key="17">
    <source>
        <dbReference type="EMBL" id="AGV18230.1"/>
    </source>
</evidence>
<evidence type="ECO:0000256" key="9">
    <source>
        <dbReference type="ARBA" id="ARBA00023316"/>
    </source>
</evidence>
<dbReference type="SUPFAM" id="SSF55205">
    <property type="entry name" value="EPT/RTPC-like"/>
    <property type="match status" value="1"/>
</dbReference>
<dbReference type="PANTHER" id="PTHR43783:SF1">
    <property type="entry name" value="UDP-N-ACETYLGLUCOSAMINE 1-CARBOXYVINYLTRANSFERASE"/>
    <property type="match status" value="1"/>
</dbReference>
<evidence type="ECO:0000256" key="3">
    <source>
        <dbReference type="ARBA" id="ARBA00022490"/>
    </source>
</evidence>
<dbReference type="Proteomes" id="UP000016714">
    <property type="component" value="Chromosome 1"/>
</dbReference>
<dbReference type="GO" id="GO:0008360">
    <property type="term" value="P:regulation of cell shape"/>
    <property type="evidence" value="ECO:0007669"/>
    <property type="project" value="UniProtKB-KW"/>
</dbReference>
<comment type="similarity">
    <text evidence="10">Belongs to the EPSP synthase family. MurA subfamily.</text>
</comment>
<dbReference type="HOGENOM" id="CLU_027387_0_0_6"/>
<keyword evidence="4" id="KW-0132">Cell division</keyword>
<dbReference type="RefSeq" id="WP_017820727.1">
    <property type="nucleotide sequence ID" value="NC_022349.1"/>
</dbReference>
<dbReference type="InterPro" id="IPR001986">
    <property type="entry name" value="Enolpyruvate_Tfrase_dom"/>
</dbReference>
<protein>
    <recommendedName>
        <fullName evidence="12">UDP-N-acetylglucosamine 1-carboxyvinyltransferase</fullName>
        <ecNumber evidence="11">2.5.1.7</ecNumber>
    </recommendedName>
    <alternativeName>
        <fullName evidence="13">Enoylpyruvate transferase</fullName>
    </alternativeName>
    <alternativeName>
        <fullName evidence="14">UDP-N-acetylglucosamine enolpyruvyl transferase</fullName>
    </alternativeName>
</protein>
<dbReference type="AlphaFoldDB" id="A0A2I3CE77"/>
<keyword evidence="3" id="KW-0963">Cytoplasm</keyword>
<dbReference type="EC" id="2.5.1.7" evidence="11"/>
<evidence type="ECO:0000256" key="15">
    <source>
        <dbReference type="ARBA" id="ARBA00047527"/>
    </source>
</evidence>
<evidence type="ECO:0000256" key="12">
    <source>
        <dbReference type="ARBA" id="ARBA00039754"/>
    </source>
</evidence>
<reference evidence="17 18" key="1">
    <citation type="journal article" date="2015" name="Genome Announc.">
        <title>Complete genome sequence of Vibrio alginolyticus ATCC 17749.</title>
        <authorList>
            <person name="Liu X.F."/>
            <person name="Cao Y."/>
            <person name="Zhang H.L."/>
            <person name="Chen Y.J."/>
            <person name="Hu C.J."/>
        </authorList>
    </citation>
    <scope>NUCLEOTIDE SEQUENCE [LARGE SCALE GENOMIC DNA]</scope>
    <source>
        <strain evidence="18">ATCC 17749 / DSM 2171 / NBRC 15630 / NCIMB 1903 / NCTC 12160 / XII-53</strain>
    </source>
</reference>
<evidence type="ECO:0000256" key="4">
    <source>
        <dbReference type="ARBA" id="ARBA00022618"/>
    </source>
</evidence>
<keyword evidence="8" id="KW-0131">Cell cycle</keyword>
<dbReference type="KEGG" id="vag:N646_2418"/>
<evidence type="ECO:0000256" key="6">
    <source>
        <dbReference type="ARBA" id="ARBA00022960"/>
    </source>
</evidence>
<dbReference type="Gene3D" id="3.65.10.10">
    <property type="entry name" value="Enolpyruvate transferase domain"/>
    <property type="match status" value="2"/>
</dbReference>
<gene>
    <name evidence="17" type="ORF">N646_2418</name>
</gene>